<keyword evidence="2" id="KW-1185">Reference proteome</keyword>
<evidence type="ECO:0000313" key="1">
    <source>
        <dbReference type="EMBL" id="RAK43371.1"/>
    </source>
</evidence>
<dbReference type="OrthoDB" id="3290487at2"/>
<sequence length="279" mass="31430">MTYYMFLLGGLHLVRLKAALARYAGVTEDEVDISVPDDMERNWQAAVLCTYEPADGDITWSLDIYLRDVDRGDEALAEQLARGLGEPVLYSAQNLPPSAHWLVEADGSRTRARVYEADDEVEALTLTIDAVERPVAALPNVRVEVQPEVIRHHRMTTPVVDGLRMLLADEAEDPAYRDALWEVLNGLVAWEAMTVRMASGWPPDGWYPFEYWQEDLGYRDSLAVDIGKLPHEVAETLNAAVGMFDEDFRAGTAEISGVSPEKAWWWHRAPEPPPWIRKA</sequence>
<reference evidence="1 2" key="1">
    <citation type="submission" date="2018-06" db="EMBL/GenBank/DDBJ databases">
        <title>Genomic Encyclopedia of Type Strains, Phase III (KMG-III): the genomes of soil and plant-associated and newly described type strains.</title>
        <authorList>
            <person name="Whitman W."/>
        </authorList>
    </citation>
    <scope>NUCLEOTIDE SEQUENCE [LARGE SCALE GENOMIC DNA]</scope>
    <source>
        <strain evidence="1 2">CGMCC 4.7090</strain>
    </source>
</reference>
<name>A0A327ZLW9_9ACTN</name>
<evidence type="ECO:0000313" key="2">
    <source>
        <dbReference type="Proteomes" id="UP000249341"/>
    </source>
</evidence>
<accession>A0A327ZLW9</accession>
<gene>
    <name evidence="1" type="ORF">B0I29_101501</name>
</gene>
<proteinExistence type="predicted"/>
<protein>
    <submittedName>
        <fullName evidence="1">Uncharacterized protein</fullName>
    </submittedName>
</protein>
<organism evidence="1 2">
    <name type="scientific">Actinoplanes lutulentus</name>
    <dbReference type="NCBI Taxonomy" id="1287878"/>
    <lineage>
        <taxon>Bacteria</taxon>
        <taxon>Bacillati</taxon>
        <taxon>Actinomycetota</taxon>
        <taxon>Actinomycetes</taxon>
        <taxon>Micromonosporales</taxon>
        <taxon>Micromonosporaceae</taxon>
        <taxon>Actinoplanes</taxon>
    </lineage>
</organism>
<dbReference type="RefSeq" id="WP_111647132.1">
    <property type="nucleotide sequence ID" value="NZ_JACHWI010000001.1"/>
</dbReference>
<dbReference type="Proteomes" id="UP000249341">
    <property type="component" value="Unassembled WGS sequence"/>
</dbReference>
<dbReference type="EMBL" id="QLMJ01000001">
    <property type="protein sequence ID" value="RAK43371.1"/>
    <property type="molecule type" value="Genomic_DNA"/>
</dbReference>
<comment type="caution">
    <text evidence="1">The sequence shown here is derived from an EMBL/GenBank/DDBJ whole genome shotgun (WGS) entry which is preliminary data.</text>
</comment>
<dbReference type="AlphaFoldDB" id="A0A327ZLW9"/>